<comment type="caution">
    <text evidence="3">The sequence shown here is derived from an EMBL/GenBank/DDBJ whole genome shotgun (WGS) entry which is preliminary data.</text>
</comment>
<dbReference type="InterPro" id="IPR029058">
    <property type="entry name" value="AB_hydrolase_fold"/>
</dbReference>
<keyword evidence="4" id="KW-1185">Reference proteome</keyword>
<dbReference type="EMBL" id="BAAAXZ010000017">
    <property type="protein sequence ID" value="GAA2911274.1"/>
    <property type="molecule type" value="Genomic_DNA"/>
</dbReference>
<gene>
    <name evidence="3" type="ORF">GCM10020221_03800</name>
</gene>
<dbReference type="SUPFAM" id="SSF53474">
    <property type="entry name" value="alpha/beta-Hydrolases"/>
    <property type="match status" value="1"/>
</dbReference>
<evidence type="ECO:0000259" key="2">
    <source>
        <dbReference type="Pfam" id="PF12697"/>
    </source>
</evidence>
<dbReference type="InterPro" id="IPR000073">
    <property type="entry name" value="AB_hydrolase_1"/>
</dbReference>
<keyword evidence="1 3" id="KW-0378">Hydrolase</keyword>
<dbReference type="PANTHER" id="PTHR48081">
    <property type="entry name" value="AB HYDROLASE SUPERFAMILY PROTEIN C4A8.06C"/>
    <property type="match status" value="1"/>
</dbReference>
<evidence type="ECO:0000256" key="1">
    <source>
        <dbReference type="ARBA" id="ARBA00022801"/>
    </source>
</evidence>
<dbReference type="Pfam" id="PF12697">
    <property type="entry name" value="Abhydrolase_6"/>
    <property type="match status" value="1"/>
</dbReference>
<protein>
    <submittedName>
        <fullName evidence="3">Alpha/beta hydrolase</fullName>
    </submittedName>
</protein>
<dbReference type="InterPro" id="IPR050300">
    <property type="entry name" value="GDXG_lipolytic_enzyme"/>
</dbReference>
<accession>A0ABP6IVM9</accession>
<name>A0ABP6IVM9_STRTU</name>
<feature type="domain" description="AB hydrolase-1" evidence="2">
    <location>
        <begin position="44"/>
        <end position="240"/>
    </location>
</feature>
<dbReference type="Gene3D" id="3.40.50.1820">
    <property type="entry name" value="alpha/beta hydrolase"/>
    <property type="match status" value="1"/>
</dbReference>
<evidence type="ECO:0000313" key="3">
    <source>
        <dbReference type="EMBL" id="GAA2911274.1"/>
    </source>
</evidence>
<dbReference type="RefSeq" id="WP_344960548.1">
    <property type="nucleotide sequence ID" value="NZ_BAAAXZ010000017.1"/>
</dbReference>
<proteinExistence type="predicted"/>
<sequence length="258" mass="27415">MSEYGEEEERRVLGLAPVPPPVRGRYGDRPEQEYDLWPGEGPLVVLLHGGFWRYDRTHLTPLAAHLARHGFAVALPGFRLSGGSGGYPETFDDVALALDTIPGGRPYVLAGHSSGGHLALWACARGLLPPESPWFTRDLPSAVLALAPVADLDATIRDRLSNDAALQLLGGTALAADRLPLADPLSLARTTGTTGVPTVLLHGASDEEVPPAQSTAYAAAHRDAELVVLPGTGHYTPIEPGAEACRTVIDILERLSRH</sequence>
<dbReference type="Proteomes" id="UP001501102">
    <property type="component" value="Unassembled WGS sequence"/>
</dbReference>
<reference evidence="4" key="1">
    <citation type="journal article" date="2019" name="Int. J. Syst. Evol. Microbiol.">
        <title>The Global Catalogue of Microorganisms (GCM) 10K type strain sequencing project: providing services to taxonomists for standard genome sequencing and annotation.</title>
        <authorList>
            <consortium name="The Broad Institute Genomics Platform"/>
            <consortium name="The Broad Institute Genome Sequencing Center for Infectious Disease"/>
            <person name="Wu L."/>
            <person name="Ma J."/>
        </authorList>
    </citation>
    <scope>NUCLEOTIDE SEQUENCE [LARGE SCALE GENOMIC DNA]</scope>
    <source>
        <strain evidence="4">JCM 4087</strain>
    </source>
</reference>
<dbReference type="GO" id="GO:0016787">
    <property type="term" value="F:hydrolase activity"/>
    <property type="evidence" value="ECO:0007669"/>
    <property type="project" value="UniProtKB-KW"/>
</dbReference>
<evidence type="ECO:0000313" key="4">
    <source>
        <dbReference type="Proteomes" id="UP001501102"/>
    </source>
</evidence>
<organism evidence="3 4">
    <name type="scientific">Streptomyces thioluteus</name>
    <dbReference type="NCBI Taxonomy" id="66431"/>
    <lineage>
        <taxon>Bacteria</taxon>
        <taxon>Bacillati</taxon>
        <taxon>Actinomycetota</taxon>
        <taxon>Actinomycetes</taxon>
        <taxon>Kitasatosporales</taxon>
        <taxon>Streptomycetaceae</taxon>
        <taxon>Streptomyces</taxon>
    </lineage>
</organism>